<dbReference type="Proteomes" id="UP000291469">
    <property type="component" value="Chromosome"/>
</dbReference>
<keyword evidence="2" id="KW-0804">Transcription</keyword>
<name>A0A411YB11_9ACTN</name>
<evidence type="ECO:0000256" key="2">
    <source>
        <dbReference type="ARBA" id="ARBA00023163"/>
    </source>
</evidence>
<dbReference type="Pfam" id="PF13185">
    <property type="entry name" value="GAF_2"/>
    <property type="match status" value="1"/>
</dbReference>
<feature type="domain" description="ANTAR" evidence="3">
    <location>
        <begin position="168"/>
        <end position="229"/>
    </location>
</feature>
<dbReference type="EMBL" id="CP036402">
    <property type="protein sequence ID" value="QBI18394.1"/>
    <property type="molecule type" value="Genomic_DNA"/>
</dbReference>
<keyword evidence="1" id="KW-0805">Transcription regulation</keyword>
<dbReference type="KEGG" id="erz:ER308_01610"/>
<dbReference type="Pfam" id="PF03861">
    <property type="entry name" value="ANTAR"/>
    <property type="match status" value="1"/>
</dbReference>
<dbReference type="Gene3D" id="3.30.450.40">
    <property type="match status" value="1"/>
</dbReference>
<protein>
    <submittedName>
        <fullName evidence="4">ANTAR domain-containing protein</fullName>
    </submittedName>
</protein>
<dbReference type="AlphaFoldDB" id="A0A411YB11"/>
<dbReference type="InterPro" id="IPR003018">
    <property type="entry name" value="GAF"/>
</dbReference>
<dbReference type="Gene3D" id="1.10.10.10">
    <property type="entry name" value="Winged helix-like DNA-binding domain superfamily/Winged helix DNA-binding domain"/>
    <property type="match status" value="1"/>
</dbReference>
<reference evidence="4 5" key="1">
    <citation type="submission" date="2019-01" db="EMBL/GenBank/DDBJ databases">
        <title>Egibacter rhizosphaerae EGI 80759T.</title>
        <authorList>
            <person name="Chen D.-D."/>
            <person name="Tian Y."/>
            <person name="Jiao J.-Y."/>
            <person name="Zhang X.-T."/>
            <person name="Zhang Y.-G."/>
            <person name="Zhang Y."/>
            <person name="Xiao M."/>
            <person name="Shu W.-S."/>
            <person name="Li W.-J."/>
        </authorList>
    </citation>
    <scope>NUCLEOTIDE SEQUENCE [LARGE SCALE GENOMIC DNA]</scope>
    <source>
        <strain evidence="4 5">EGI 80759</strain>
    </source>
</reference>
<dbReference type="SMART" id="SM00065">
    <property type="entry name" value="GAF"/>
    <property type="match status" value="1"/>
</dbReference>
<sequence>MTEPDRVVHAMVELTDLVAEDFDLLEVLYVLSARAAELSGSTAAGVLALDEQHDEFSLAAATSRDVRCLELFEAQGAYGPSRAAYHARSTVIASDLSDSYDEWPEFVEKAVEARCRSLLVAPIQRRGVSVGTLTVLREVPGSFGADVEAIVDGLARIAAIALLTERTARSAQERRSSLARVLEGREVVEQAQREVATQLGVPLAQAFDRLRRYAREHDTLLQEAADRVVSGRVEAGALPHL</sequence>
<dbReference type="PROSITE" id="PS50921">
    <property type="entry name" value="ANTAR"/>
    <property type="match status" value="1"/>
</dbReference>
<proteinExistence type="predicted"/>
<dbReference type="InterPro" id="IPR005561">
    <property type="entry name" value="ANTAR"/>
</dbReference>
<evidence type="ECO:0000259" key="3">
    <source>
        <dbReference type="PROSITE" id="PS50921"/>
    </source>
</evidence>
<evidence type="ECO:0000256" key="1">
    <source>
        <dbReference type="ARBA" id="ARBA00023015"/>
    </source>
</evidence>
<dbReference type="SUPFAM" id="SSF55781">
    <property type="entry name" value="GAF domain-like"/>
    <property type="match status" value="1"/>
</dbReference>
<evidence type="ECO:0000313" key="5">
    <source>
        <dbReference type="Proteomes" id="UP000291469"/>
    </source>
</evidence>
<evidence type="ECO:0000313" key="4">
    <source>
        <dbReference type="EMBL" id="QBI18394.1"/>
    </source>
</evidence>
<dbReference type="RefSeq" id="WP_131153392.1">
    <property type="nucleotide sequence ID" value="NZ_CP036402.1"/>
</dbReference>
<dbReference type="InterPro" id="IPR029016">
    <property type="entry name" value="GAF-like_dom_sf"/>
</dbReference>
<dbReference type="GO" id="GO:0003723">
    <property type="term" value="F:RNA binding"/>
    <property type="evidence" value="ECO:0007669"/>
    <property type="project" value="InterPro"/>
</dbReference>
<gene>
    <name evidence="4" type="ORF">ER308_01610</name>
</gene>
<dbReference type="InterPro" id="IPR036388">
    <property type="entry name" value="WH-like_DNA-bd_sf"/>
</dbReference>
<dbReference type="SMART" id="SM01012">
    <property type="entry name" value="ANTAR"/>
    <property type="match status" value="1"/>
</dbReference>
<keyword evidence="5" id="KW-1185">Reference proteome</keyword>
<dbReference type="OrthoDB" id="3683444at2"/>
<organism evidence="4 5">
    <name type="scientific">Egibacter rhizosphaerae</name>
    <dbReference type="NCBI Taxonomy" id="1670831"/>
    <lineage>
        <taxon>Bacteria</taxon>
        <taxon>Bacillati</taxon>
        <taxon>Actinomycetota</taxon>
        <taxon>Nitriliruptoria</taxon>
        <taxon>Egibacterales</taxon>
        <taxon>Egibacteraceae</taxon>
        <taxon>Egibacter</taxon>
    </lineage>
</organism>
<accession>A0A411YB11</accession>